<keyword evidence="11" id="KW-0328">Glycosyltransferase</keyword>
<dbReference type="AlphaFoldDB" id="A0A1I8MZT2"/>
<dbReference type="GO" id="GO:0004653">
    <property type="term" value="F:polypeptide N-acetylgalactosaminyltransferase activity"/>
    <property type="evidence" value="ECO:0007669"/>
    <property type="project" value="TreeGrafter"/>
</dbReference>
<dbReference type="EC" id="2.4.1.-" evidence="11"/>
<dbReference type="GO" id="GO:0006493">
    <property type="term" value="P:protein O-linked glycosylation"/>
    <property type="evidence" value="ECO:0007669"/>
    <property type="project" value="TreeGrafter"/>
</dbReference>
<keyword evidence="4 11" id="KW-0430">Lectin</keyword>
<evidence type="ECO:0000313" key="15">
    <source>
        <dbReference type="RefSeq" id="XP_005175870.1"/>
    </source>
</evidence>
<reference evidence="13" key="1">
    <citation type="submission" date="2020-05" db="UniProtKB">
        <authorList>
            <consortium name="EnsemblMetazoa"/>
        </authorList>
    </citation>
    <scope>IDENTIFICATION</scope>
    <source>
        <strain evidence="13">Aabys</strain>
    </source>
</reference>
<dbReference type="SUPFAM" id="SSF53448">
    <property type="entry name" value="Nucleotide-diphospho-sugar transferases"/>
    <property type="match status" value="1"/>
</dbReference>
<keyword evidence="11" id="KW-0808">Transferase</keyword>
<evidence type="ECO:0000256" key="3">
    <source>
        <dbReference type="ARBA" id="ARBA00022692"/>
    </source>
</evidence>
<evidence type="ECO:0000256" key="11">
    <source>
        <dbReference type="RuleBase" id="RU361242"/>
    </source>
</evidence>
<evidence type="ECO:0000256" key="7">
    <source>
        <dbReference type="ARBA" id="ARBA00023034"/>
    </source>
</evidence>
<dbReference type="eggNOG" id="KOG3736">
    <property type="taxonomic scope" value="Eukaryota"/>
</dbReference>
<dbReference type="SMART" id="SM00458">
    <property type="entry name" value="RICIN"/>
    <property type="match status" value="1"/>
</dbReference>
<dbReference type="VEuPathDB" id="VectorBase:MDOMA2_016198"/>
<evidence type="ECO:0000313" key="13">
    <source>
        <dbReference type="EnsemblMetazoa" id="MDOA010066-PA"/>
    </source>
</evidence>
<dbReference type="SUPFAM" id="SSF50370">
    <property type="entry name" value="Ricin B-like lectins"/>
    <property type="match status" value="1"/>
</dbReference>
<dbReference type="GeneID" id="101895460"/>
<comment type="cofactor">
    <cofactor evidence="11">
        <name>Mn(2+)</name>
        <dbReference type="ChEBI" id="CHEBI:29035"/>
    </cofactor>
</comment>
<comment type="pathway">
    <text evidence="11">Protein modification; protein glycosylation.</text>
</comment>
<comment type="subcellular location">
    <subcellularLocation>
        <location evidence="1 11">Golgi apparatus membrane</location>
        <topology evidence="1 11">Single-pass type II membrane protein</topology>
    </subcellularLocation>
</comment>
<dbReference type="STRING" id="7370.A0A1I8MZT2"/>
<dbReference type="VEuPathDB" id="VectorBase:MDOA010066"/>
<dbReference type="Pfam" id="PF00535">
    <property type="entry name" value="Glycos_transf_2"/>
    <property type="match status" value="1"/>
</dbReference>
<dbReference type="UniPathway" id="UPA00378"/>
<keyword evidence="5" id="KW-0735">Signal-anchor</keyword>
<evidence type="ECO:0000256" key="1">
    <source>
        <dbReference type="ARBA" id="ARBA00004323"/>
    </source>
</evidence>
<keyword evidence="8 11" id="KW-0472">Membrane</keyword>
<dbReference type="InterPro" id="IPR000772">
    <property type="entry name" value="Ricin_B_lectin"/>
</dbReference>
<dbReference type="InterPro" id="IPR001173">
    <property type="entry name" value="Glyco_trans_2-like"/>
</dbReference>
<protein>
    <recommendedName>
        <fullName evidence="11">Polypeptide N-acetylgalactosaminyltransferase</fullName>
        <ecNumber evidence="11">2.4.1.-</ecNumber>
    </recommendedName>
    <alternativeName>
        <fullName evidence="11">Protein-UDP acetylgalactosaminyltransferase</fullName>
    </alternativeName>
</protein>
<keyword evidence="9 11" id="KW-1015">Disulfide bond</keyword>
<dbReference type="PANTHER" id="PTHR11675">
    <property type="entry name" value="N-ACETYLGALACTOSAMINYLTRANSFERASE"/>
    <property type="match status" value="1"/>
</dbReference>
<dbReference type="RefSeq" id="XP_005175870.1">
    <property type="nucleotide sequence ID" value="XM_005175813.3"/>
</dbReference>
<organism evidence="13">
    <name type="scientific">Musca domestica</name>
    <name type="common">House fly</name>
    <dbReference type="NCBI Taxonomy" id="7370"/>
    <lineage>
        <taxon>Eukaryota</taxon>
        <taxon>Metazoa</taxon>
        <taxon>Ecdysozoa</taxon>
        <taxon>Arthropoda</taxon>
        <taxon>Hexapoda</taxon>
        <taxon>Insecta</taxon>
        <taxon>Pterygota</taxon>
        <taxon>Neoptera</taxon>
        <taxon>Endopterygota</taxon>
        <taxon>Diptera</taxon>
        <taxon>Brachycera</taxon>
        <taxon>Muscomorpha</taxon>
        <taxon>Muscoidea</taxon>
        <taxon>Muscidae</taxon>
        <taxon>Musca</taxon>
    </lineage>
</organism>
<evidence type="ECO:0000313" key="14">
    <source>
        <dbReference type="Proteomes" id="UP001652621"/>
    </source>
</evidence>
<evidence type="ECO:0000256" key="6">
    <source>
        <dbReference type="ARBA" id="ARBA00022989"/>
    </source>
</evidence>
<dbReference type="PANTHER" id="PTHR11675:SF134">
    <property type="entry name" value="N-ACETYLGALACTOSAMINYLTRANSFERASE 4-RELATED"/>
    <property type="match status" value="1"/>
</dbReference>
<dbReference type="InterPro" id="IPR035992">
    <property type="entry name" value="Ricin_B-like_lectins"/>
</dbReference>
<keyword evidence="7 11" id="KW-0333">Golgi apparatus</keyword>
<evidence type="ECO:0000256" key="9">
    <source>
        <dbReference type="ARBA" id="ARBA00023157"/>
    </source>
</evidence>
<dbReference type="GO" id="GO:0030246">
    <property type="term" value="F:carbohydrate binding"/>
    <property type="evidence" value="ECO:0007669"/>
    <property type="project" value="UniProtKB-KW"/>
</dbReference>
<evidence type="ECO:0000256" key="2">
    <source>
        <dbReference type="ARBA" id="ARBA00005680"/>
    </source>
</evidence>
<proteinExistence type="inferred from homology"/>
<dbReference type="KEGG" id="mde:101895460"/>
<dbReference type="Gene3D" id="3.90.550.10">
    <property type="entry name" value="Spore Coat Polysaccharide Biosynthesis Protein SpsA, Chain A"/>
    <property type="match status" value="1"/>
</dbReference>
<name>A0A1I8MZT2_MUSDO</name>
<dbReference type="CDD" id="cd02510">
    <property type="entry name" value="pp-GalNAc-T"/>
    <property type="match status" value="1"/>
</dbReference>
<gene>
    <name evidence="13" type="primary">101895460</name>
    <name evidence="15" type="synonym">LOC101895460</name>
</gene>
<dbReference type="GO" id="GO:0000139">
    <property type="term" value="C:Golgi membrane"/>
    <property type="evidence" value="ECO:0007669"/>
    <property type="project" value="UniProtKB-SubCell"/>
</dbReference>
<dbReference type="PROSITE" id="PS50231">
    <property type="entry name" value="RICIN_B_LECTIN"/>
    <property type="match status" value="1"/>
</dbReference>
<dbReference type="EnsemblMetazoa" id="MDOA010066-RA">
    <property type="protein sequence ID" value="MDOA010066-PA"/>
    <property type="gene ID" value="MDOA010066"/>
</dbReference>
<dbReference type="InterPro" id="IPR045885">
    <property type="entry name" value="GalNAc-T"/>
</dbReference>
<evidence type="ECO:0000256" key="8">
    <source>
        <dbReference type="ARBA" id="ARBA00023136"/>
    </source>
</evidence>
<dbReference type="Pfam" id="PF00652">
    <property type="entry name" value="Ricin_B_lectin"/>
    <property type="match status" value="1"/>
</dbReference>
<keyword evidence="11" id="KW-0464">Manganese</keyword>
<reference evidence="15" key="2">
    <citation type="submission" date="2025-04" db="UniProtKB">
        <authorList>
            <consortium name="RefSeq"/>
        </authorList>
    </citation>
    <scope>IDENTIFICATION</scope>
    <source>
        <strain evidence="15">Aabys</strain>
    </source>
</reference>
<evidence type="ECO:0000256" key="5">
    <source>
        <dbReference type="ARBA" id="ARBA00022968"/>
    </source>
</evidence>
<keyword evidence="3 11" id="KW-0812">Transmembrane</keyword>
<comment type="similarity">
    <text evidence="2 11">Belongs to the glycosyltransferase 2 family. GalNAc-T subfamily.</text>
</comment>
<dbReference type="Gene3D" id="2.80.10.50">
    <property type="match status" value="1"/>
</dbReference>
<evidence type="ECO:0000256" key="10">
    <source>
        <dbReference type="ARBA" id="ARBA00023180"/>
    </source>
</evidence>
<feature type="domain" description="Ricin B lectin" evidence="12">
    <location>
        <begin position="486"/>
        <end position="617"/>
    </location>
</feature>
<keyword evidence="10" id="KW-0325">Glycoprotein</keyword>
<keyword evidence="6 11" id="KW-1133">Transmembrane helix</keyword>
<accession>A0A1I8MZT2</accession>
<dbReference type="OrthoDB" id="6159198at2759"/>
<keyword evidence="14" id="KW-1185">Reference proteome</keyword>
<evidence type="ECO:0000259" key="12">
    <source>
        <dbReference type="SMART" id="SM00458"/>
    </source>
</evidence>
<sequence length="631" mass="73621">MIRSKHSYSLLRYQFSRKVTSYLLLLLFSLSVLTILLIIVYSAGLIGYGAENVALLTFFKRSQRQHSIPQNLKTRQHVAVSSTNRQLRDWHTWRPSDLANANGDQQLTQPPPFNIGQRYSNSNNQNGNGIKLTGFNVRLSESLPLRRTVPDTRHKKCKAKLYPAQLPSCSIIIVYYNEEPSVLLRTLYSIWDRTPDELFLEIILVNDFSESLNKDEQKDLEKYLAENFPQKLQQINLQQREGLIRARLVGARQARCDVLVFLDAHVEVNENWLPPLLAPIVENPNTTTTPIIDIIKYDTLEYQGGMSSRGGFNWQFNYVQLPLLKEEEAMDPEPHNNPIMNGGLFAIGREYFWQLGGYDRGLEIWGAEQYELSFKIWLCGGRLLEVPCSRVGHLYRSPEFAVSYTKRKDDFISKNYKRVAEVWMDEYKDYLYEHIPKLNQIEPGDLREQKQLRSQLQCKPFKWFMQNIAPDLLKAYPPVKPPDFASGAIQSLARPELCLDMQHVEPRQELKNVLKSCSPDLKYPYDAQKWHLGFRRDLQHHGNCLEVQSWTSNAPIWLWPCHNRGGNQWWYYDRNTQMLVQGKESYQQRCMEMEPATGGVFVNFCDLTKPEQKWHFGYVNETAMEKFFKDE</sequence>
<dbReference type="InterPro" id="IPR029044">
    <property type="entry name" value="Nucleotide-diphossugar_trans"/>
</dbReference>
<dbReference type="Proteomes" id="UP001652621">
    <property type="component" value="Unplaced"/>
</dbReference>
<evidence type="ECO:0000256" key="4">
    <source>
        <dbReference type="ARBA" id="ARBA00022734"/>
    </source>
</evidence>
<feature type="transmembrane region" description="Helical" evidence="11">
    <location>
        <begin position="21"/>
        <end position="48"/>
    </location>
</feature>